<accession>A0A2M4D2Y3</accession>
<keyword evidence="1" id="KW-0472">Membrane</keyword>
<name>A0A2M4D2Y3_ANODA</name>
<keyword evidence="1" id="KW-1133">Transmembrane helix</keyword>
<protein>
    <submittedName>
        <fullName evidence="2">Uncharacterized protein</fullName>
    </submittedName>
</protein>
<sequence>MTVIGFGWLWSTITSLSPICTTAGNPLSCFDGFLAVSRSRSSSSSVGSLVEGLLAGAWVVVGVLDGAQVDPSAISFTLNHSSDSDIAPLVEDSFDSTRFSADVATPCHWGTPDSLLADDVTSFVSPRPSVVSVWRTIFVPFSPSSSGTCTSRCSRLTSSSLCGNATDGSGVCGGRLSVSRISSALVISLILIPSGLSCEGVGNIVVVVVAAAVLVVLSSLSSLSSMQRSSVSVVDGAPLCAGPFTSFVSCLPWPVSPSFAPLDSDNLKCSNGGQLSYSGQHRPGMYLGSQSFRL</sequence>
<dbReference type="EMBL" id="GGFL01007766">
    <property type="protein sequence ID" value="MBW71944.1"/>
    <property type="molecule type" value="Transcribed_RNA"/>
</dbReference>
<keyword evidence="1" id="KW-0812">Transmembrane</keyword>
<reference evidence="2" key="1">
    <citation type="submission" date="2018-01" db="EMBL/GenBank/DDBJ databases">
        <title>An insight into the sialome of Amazonian anophelines.</title>
        <authorList>
            <person name="Ribeiro J.M."/>
            <person name="Scarpassa V."/>
            <person name="Calvo E."/>
        </authorList>
    </citation>
    <scope>NUCLEOTIDE SEQUENCE</scope>
</reference>
<organism evidence="2">
    <name type="scientific">Anopheles darlingi</name>
    <name type="common">Mosquito</name>
    <dbReference type="NCBI Taxonomy" id="43151"/>
    <lineage>
        <taxon>Eukaryota</taxon>
        <taxon>Metazoa</taxon>
        <taxon>Ecdysozoa</taxon>
        <taxon>Arthropoda</taxon>
        <taxon>Hexapoda</taxon>
        <taxon>Insecta</taxon>
        <taxon>Pterygota</taxon>
        <taxon>Neoptera</taxon>
        <taxon>Endopterygota</taxon>
        <taxon>Diptera</taxon>
        <taxon>Nematocera</taxon>
        <taxon>Culicoidea</taxon>
        <taxon>Culicidae</taxon>
        <taxon>Anophelinae</taxon>
        <taxon>Anopheles</taxon>
    </lineage>
</organism>
<evidence type="ECO:0000256" key="1">
    <source>
        <dbReference type="SAM" id="Phobius"/>
    </source>
</evidence>
<feature type="transmembrane region" description="Helical" evidence="1">
    <location>
        <begin position="200"/>
        <end position="220"/>
    </location>
</feature>
<proteinExistence type="predicted"/>
<evidence type="ECO:0000313" key="2">
    <source>
        <dbReference type="EMBL" id="MBW71944.1"/>
    </source>
</evidence>
<dbReference type="AlphaFoldDB" id="A0A2M4D2Y3"/>